<feature type="domain" description="Helicase ATP-binding" evidence="19">
    <location>
        <begin position="1"/>
        <end position="233"/>
    </location>
</feature>
<dbReference type="STRING" id="133385.A0A2T9Y8V5"/>
<dbReference type="Pfam" id="PF06777">
    <property type="entry name" value="HBB"/>
    <property type="match status" value="1"/>
</dbReference>
<reference evidence="20 21" key="1">
    <citation type="journal article" date="2018" name="MBio">
        <title>Comparative Genomics Reveals the Core Gene Toolbox for the Fungus-Insect Symbiosis.</title>
        <authorList>
            <person name="Wang Y."/>
            <person name="Stata M."/>
            <person name="Wang W."/>
            <person name="Stajich J.E."/>
            <person name="White M.M."/>
            <person name="Moncalvo J.M."/>
        </authorList>
    </citation>
    <scope>NUCLEOTIDE SEQUENCE [LARGE SCALE GENOMIC DNA]</scope>
    <source>
        <strain evidence="20 21">SWE-8-4</strain>
    </source>
</reference>
<dbReference type="PROSITE" id="PS51193">
    <property type="entry name" value="HELICASE_ATP_BIND_2"/>
    <property type="match status" value="1"/>
</dbReference>
<keyword evidence="12" id="KW-0411">Iron-sulfur</keyword>
<comment type="catalytic activity">
    <reaction evidence="18">
        <text>ATP + H2O = ADP + phosphate + H(+)</text>
        <dbReference type="Rhea" id="RHEA:13065"/>
        <dbReference type="ChEBI" id="CHEBI:15377"/>
        <dbReference type="ChEBI" id="CHEBI:15378"/>
        <dbReference type="ChEBI" id="CHEBI:30616"/>
        <dbReference type="ChEBI" id="CHEBI:43474"/>
        <dbReference type="ChEBI" id="CHEBI:456216"/>
        <dbReference type="EC" id="5.6.2.3"/>
    </reaction>
</comment>
<gene>
    <name evidence="20" type="ORF">BB561_005702</name>
</gene>
<keyword evidence="13" id="KW-0238">DNA-binding</keyword>
<dbReference type="PANTHER" id="PTHR11472:SF1">
    <property type="entry name" value="GENERAL TRANSCRIPTION AND DNA REPAIR FACTOR IIH HELICASE SUBUNIT XPD"/>
    <property type="match status" value="1"/>
</dbReference>
<dbReference type="InterPro" id="IPR013020">
    <property type="entry name" value="Rad3/Chl1-like"/>
</dbReference>
<evidence type="ECO:0000256" key="9">
    <source>
        <dbReference type="ARBA" id="ARBA00022806"/>
    </source>
</evidence>
<organism evidence="20 21">
    <name type="scientific">Smittium simulii</name>
    <dbReference type="NCBI Taxonomy" id="133385"/>
    <lineage>
        <taxon>Eukaryota</taxon>
        <taxon>Fungi</taxon>
        <taxon>Fungi incertae sedis</taxon>
        <taxon>Zoopagomycota</taxon>
        <taxon>Kickxellomycotina</taxon>
        <taxon>Harpellomycetes</taxon>
        <taxon>Harpellales</taxon>
        <taxon>Legeriomycetaceae</taxon>
        <taxon>Smittium</taxon>
    </lineage>
</organism>
<keyword evidence="16" id="KW-0539">Nucleus</keyword>
<evidence type="ECO:0000256" key="13">
    <source>
        <dbReference type="ARBA" id="ARBA00023125"/>
    </source>
</evidence>
<dbReference type="GO" id="GO:0016818">
    <property type="term" value="F:hydrolase activity, acting on acid anhydrides, in phosphorus-containing anhydrides"/>
    <property type="evidence" value="ECO:0007669"/>
    <property type="project" value="InterPro"/>
</dbReference>
<dbReference type="EC" id="5.6.2.3" evidence="17"/>
<dbReference type="PRINTS" id="PR00852">
    <property type="entry name" value="XRODRMPGMNTD"/>
</dbReference>
<keyword evidence="21" id="KW-1185">Reference proteome</keyword>
<evidence type="ECO:0000256" key="11">
    <source>
        <dbReference type="ARBA" id="ARBA00023004"/>
    </source>
</evidence>
<dbReference type="NCBIfam" id="TIGR00604">
    <property type="entry name" value="rad3"/>
    <property type="match status" value="1"/>
</dbReference>
<evidence type="ECO:0000256" key="5">
    <source>
        <dbReference type="ARBA" id="ARBA00022723"/>
    </source>
</evidence>
<comment type="subcellular location">
    <subcellularLocation>
        <location evidence="2">Nucleus</location>
    </subcellularLocation>
</comment>
<name>A0A2T9Y8V5_9FUNG</name>
<keyword evidence="4" id="KW-0004">4Fe-4S</keyword>
<keyword evidence="5" id="KW-0479">Metal-binding</keyword>
<evidence type="ECO:0000256" key="7">
    <source>
        <dbReference type="ARBA" id="ARBA00022763"/>
    </source>
</evidence>
<proteinExistence type="inferred from homology"/>
<keyword evidence="9" id="KW-0347">Helicase</keyword>
<evidence type="ECO:0000313" key="20">
    <source>
        <dbReference type="EMBL" id="PVU88778.1"/>
    </source>
</evidence>
<comment type="caution">
    <text evidence="20">The sequence shown here is derived from an EMBL/GenBank/DDBJ whole genome shotgun (WGS) entry which is preliminary data.</text>
</comment>
<dbReference type="EMBL" id="MBFR01000360">
    <property type="protein sequence ID" value="PVU88778.1"/>
    <property type="molecule type" value="Genomic_DNA"/>
</dbReference>
<evidence type="ECO:0000256" key="1">
    <source>
        <dbReference type="ARBA" id="ARBA00001966"/>
    </source>
</evidence>
<dbReference type="GO" id="GO:0003684">
    <property type="term" value="F:damaged DNA binding"/>
    <property type="evidence" value="ECO:0007669"/>
    <property type="project" value="TreeGrafter"/>
</dbReference>
<sequence>MPSGTGKTISLLSLTVAYQNFYADKRKIVYCSRTVPEIDKALAELKRLNKYRNENGCPDEGFLGIGLTSRRNLCKVVDARCRSMTSPWVRARAQNNEPDIELCSLFENLSTSPESMLMPSGVYTMDDLRDFGGLKNFCPYYLARKMISVADVVIYSYHYMLDPKLNELVSHEFSKNSIVIFDEAHNIDGICIDSLSIDVNLDKLESSTRSVDRLIDIIADVKKNDASKLQEEYNILLEGLKESANARDNDMVIENPILPDDLLKEAVPGNIRKAEHFVLFLKRFVEYVKARMRVMHVVAETPSSFLQHLKEVTFIDKKPLQFCSQRLASLVRTLEINDLEDYWGLQKIASFATLISTYDEGFVVLFEPFESESSTVPNPILHLACLDAAIAMQPVVNRFDTVVITSGTLSPIDMYPKMLKIKAAVTESYTMTLTRSCFLPMIVTRGSDQVSMSSKFEVRNDPAVVRNFGFLLVEMSKVVPDGLVAFFPSYLYMESIVAMWNEMGILKLIYKNKLIFIETPSTAETSLALESYRKACENGRGAVLFSVARGKVSEGVDFTDNYGRAVIMFGIPYQYTESRILKARLEFLRENYQIRENDFLAFDAIRHAAQCVGRVLRGKTDYGLMIFADKRYARMDKRSKLPSWINSHISEEMSNLSTDMAVSSSKHFLKSMAQTFDQSLQLGTSLWSPEDILQRKKLKSN</sequence>
<dbReference type="GO" id="GO:0005524">
    <property type="term" value="F:ATP binding"/>
    <property type="evidence" value="ECO:0007669"/>
    <property type="project" value="UniProtKB-KW"/>
</dbReference>
<dbReference type="GO" id="GO:0006289">
    <property type="term" value="P:nucleotide-excision repair"/>
    <property type="evidence" value="ECO:0007669"/>
    <property type="project" value="InterPro"/>
</dbReference>
<dbReference type="InterPro" id="IPR010614">
    <property type="entry name" value="RAD3-like_helicase_DEAD"/>
</dbReference>
<dbReference type="InterPro" id="IPR010643">
    <property type="entry name" value="HBB"/>
</dbReference>
<evidence type="ECO:0000256" key="18">
    <source>
        <dbReference type="ARBA" id="ARBA00048954"/>
    </source>
</evidence>
<keyword evidence="8" id="KW-0378">Hydrolase</keyword>
<dbReference type="Pfam" id="PF13307">
    <property type="entry name" value="Helicase_C_2"/>
    <property type="match status" value="1"/>
</dbReference>
<keyword evidence="6" id="KW-0547">Nucleotide-binding</keyword>
<keyword evidence="7" id="KW-0227">DNA damage</keyword>
<evidence type="ECO:0000256" key="17">
    <source>
        <dbReference type="ARBA" id="ARBA00044969"/>
    </source>
</evidence>
<evidence type="ECO:0000256" key="2">
    <source>
        <dbReference type="ARBA" id="ARBA00004123"/>
    </source>
</evidence>
<evidence type="ECO:0000256" key="15">
    <source>
        <dbReference type="ARBA" id="ARBA00023235"/>
    </source>
</evidence>
<dbReference type="GO" id="GO:0051539">
    <property type="term" value="F:4 iron, 4 sulfur cluster binding"/>
    <property type="evidence" value="ECO:0007669"/>
    <property type="project" value="UniProtKB-KW"/>
</dbReference>
<dbReference type="InterPro" id="IPR006555">
    <property type="entry name" value="ATP-dep_Helicase_C"/>
</dbReference>
<keyword evidence="10" id="KW-0067">ATP-binding</keyword>
<dbReference type="InterPro" id="IPR006554">
    <property type="entry name" value="Helicase-like_DEXD_c2"/>
</dbReference>
<evidence type="ECO:0000313" key="21">
    <source>
        <dbReference type="Proteomes" id="UP000245383"/>
    </source>
</evidence>
<accession>A0A2T9Y8V5</accession>
<evidence type="ECO:0000256" key="8">
    <source>
        <dbReference type="ARBA" id="ARBA00022801"/>
    </source>
</evidence>
<dbReference type="PROSITE" id="PS00690">
    <property type="entry name" value="DEAH_ATP_HELICASE"/>
    <property type="match status" value="1"/>
</dbReference>
<dbReference type="GO" id="GO:0046872">
    <property type="term" value="F:metal ion binding"/>
    <property type="evidence" value="ECO:0007669"/>
    <property type="project" value="UniProtKB-KW"/>
</dbReference>
<keyword evidence="11" id="KW-0408">Iron</keyword>
<dbReference type="GO" id="GO:0006366">
    <property type="term" value="P:transcription by RNA polymerase II"/>
    <property type="evidence" value="ECO:0007669"/>
    <property type="project" value="TreeGrafter"/>
</dbReference>
<dbReference type="SMART" id="SM00488">
    <property type="entry name" value="DEXDc2"/>
    <property type="match status" value="1"/>
</dbReference>
<dbReference type="GO" id="GO:0045951">
    <property type="term" value="P:positive regulation of mitotic recombination"/>
    <property type="evidence" value="ECO:0007669"/>
    <property type="project" value="TreeGrafter"/>
</dbReference>
<evidence type="ECO:0000256" key="3">
    <source>
        <dbReference type="ARBA" id="ARBA00009146"/>
    </source>
</evidence>
<dbReference type="SMART" id="SM00491">
    <property type="entry name" value="HELICc2"/>
    <property type="match status" value="1"/>
</dbReference>
<dbReference type="PANTHER" id="PTHR11472">
    <property type="entry name" value="DNA REPAIR DEAD HELICASE RAD3/XP-D SUBFAMILY MEMBER"/>
    <property type="match status" value="1"/>
</dbReference>
<comment type="cofactor">
    <cofactor evidence="1">
        <name>[4Fe-4S] cluster</name>
        <dbReference type="ChEBI" id="CHEBI:49883"/>
    </cofactor>
</comment>
<dbReference type="SUPFAM" id="SSF52540">
    <property type="entry name" value="P-loop containing nucleoside triphosphate hydrolases"/>
    <property type="match status" value="1"/>
</dbReference>
<dbReference type="GO" id="GO:0043139">
    <property type="term" value="F:5'-3' DNA helicase activity"/>
    <property type="evidence" value="ECO:0007669"/>
    <property type="project" value="UniProtKB-EC"/>
</dbReference>
<dbReference type="Gene3D" id="3.40.50.300">
    <property type="entry name" value="P-loop containing nucleotide triphosphate hydrolases"/>
    <property type="match status" value="2"/>
</dbReference>
<dbReference type="FunFam" id="3.40.50.300:FF:000135">
    <property type="entry name" value="DNA repair helicase RAD3, putative"/>
    <property type="match status" value="1"/>
</dbReference>
<evidence type="ECO:0000256" key="14">
    <source>
        <dbReference type="ARBA" id="ARBA00023204"/>
    </source>
</evidence>
<evidence type="ECO:0000256" key="10">
    <source>
        <dbReference type="ARBA" id="ARBA00022840"/>
    </source>
</evidence>
<evidence type="ECO:0000256" key="6">
    <source>
        <dbReference type="ARBA" id="ARBA00022741"/>
    </source>
</evidence>
<dbReference type="AlphaFoldDB" id="A0A2T9Y8V5"/>
<dbReference type="InterPro" id="IPR045028">
    <property type="entry name" value="DinG/Rad3-like"/>
</dbReference>
<dbReference type="GO" id="GO:0000112">
    <property type="term" value="C:nucleotide-excision repair factor 3 complex"/>
    <property type="evidence" value="ECO:0007669"/>
    <property type="project" value="UniProtKB-ARBA"/>
</dbReference>
<evidence type="ECO:0000256" key="16">
    <source>
        <dbReference type="ARBA" id="ARBA00023242"/>
    </source>
</evidence>
<evidence type="ECO:0000256" key="4">
    <source>
        <dbReference type="ARBA" id="ARBA00022485"/>
    </source>
</evidence>
<protein>
    <recommendedName>
        <fullName evidence="17">DNA 5'-3' helicase</fullName>
        <ecNumber evidence="17">5.6.2.3</ecNumber>
    </recommendedName>
</protein>
<evidence type="ECO:0000259" key="19">
    <source>
        <dbReference type="PROSITE" id="PS51193"/>
    </source>
</evidence>
<dbReference type="InterPro" id="IPR014013">
    <property type="entry name" value="Helic_SF1/SF2_ATP-bd_DinG/Rad3"/>
</dbReference>
<comment type="similarity">
    <text evidence="3">Belongs to the helicase family. RAD3/XPD subfamily.</text>
</comment>
<keyword evidence="14" id="KW-0234">DNA repair</keyword>
<dbReference type="FunFam" id="3.40.50.300:FF:000128">
    <property type="entry name" value="Putative DNA repair helicase RAD3"/>
    <property type="match status" value="1"/>
</dbReference>
<evidence type="ECO:0000256" key="12">
    <source>
        <dbReference type="ARBA" id="ARBA00023014"/>
    </source>
</evidence>
<dbReference type="Proteomes" id="UP000245383">
    <property type="component" value="Unassembled WGS sequence"/>
</dbReference>
<dbReference type="InterPro" id="IPR002464">
    <property type="entry name" value="DNA/RNA_helicase_DEAH_CS"/>
</dbReference>
<dbReference type="Pfam" id="PF06733">
    <property type="entry name" value="DEAD_2"/>
    <property type="match status" value="1"/>
</dbReference>
<keyword evidence="15" id="KW-0413">Isomerase</keyword>
<dbReference type="CDD" id="cd18788">
    <property type="entry name" value="SF2_C_XPD"/>
    <property type="match status" value="1"/>
</dbReference>
<dbReference type="OrthoDB" id="272481at2759"/>
<dbReference type="InterPro" id="IPR001945">
    <property type="entry name" value="RAD3/XPD"/>
</dbReference>
<dbReference type="InterPro" id="IPR027417">
    <property type="entry name" value="P-loop_NTPase"/>
</dbReference>